<sequence>MHGASPQPSSSSMRRPLLSSSTQPLTRALPAVLLVCVGVVAVAIHGDWGVPGSLLMLSPVGLVAMGRREPAAVPRALMLARSWNIDAEIQGDCECQRPFDKVTRVMNKEIVCTCPYYFVPSDPPFPGVPPSPTEVKYADGCKCVKGKGTIAKTTTCTCPKLPTDEPDFDSYTEKYDPAKVAAEDAKKAAAMEKEMRAAMNGPPKKEAPPATAVPGK</sequence>
<dbReference type="EMBL" id="HBFX01050623">
    <property type="protein sequence ID" value="CAD8979473.1"/>
    <property type="molecule type" value="Transcribed_RNA"/>
</dbReference>
<evidence type="ECO:0000313" key="2">
    <source>
        <dbReference type="EMBL" id="CAD8742251.1"/>
    </source>
</evidence>
<reference evidence="2" key="1">
    <citation type="submission" date="2021-01" db="EMBL/GenBank/DDBJ databases">
        <authorList>
            <person name="Corre E."/>
            <person name="Pelletier E."/>
            <person name="Niang G."/>
            <person name="Scheremetjew M."/>
            <person name="Finn R."/>
            <person name="Kale V."/>
            <person name="Holt S."/>
            <person name="Cochrane G."/>
            <person name="Meng A."/>
            <person name="Brown T."/>
            <person name="Cohen L."/>
        </authorList>
    </citation>
    <scope>NUCLEOTIDE SEQUENCE</scope>
    <source>
        <strain evidence="2">CCMP441</strain>
        <strain evidence="3">CCMP644</strain>
    </source>
</reference>
<proteinExistence type="predicted"/>
<evidence type="ECO:0000313" key="3">
    <source>
        <dbReference type="EMBL" id="CAD8979473.1"/>
    </source>
</evidence>
<organism evidence="2">
    <name type="scientific">Hemiselmis andersenii</name>
    <name type="common">Cryptophyte alga</name>
    <dbReference type="NCBI Taxonomy" id="464988"/>
    <lineage>
        <taxon>Eukaryota</taxon>
        <taxon>Cryptophyceae</taxon>
        <taxon>Cryptomonadales</taxon>
        <taxon>Hemiselmidaceae</taxon>
        <taxon>Hemiselmis</taxon>
    </lineage>
</organism>
<name>A0A6U2I1I8_HEMAN</name>
<protein>
    <submittedName>
        <fullName evidence="2">Uncharacterized protein</fullName>
    </submittedName>
</protein>
<evidence type="ECO:0000256" key="1">
    <source>
        <dbReference type="SAM" id="MobiDB-lite"/>
    </source>
</evidence>
<feature type="region of interest" description="Disordered" evidence="1">
    <location>
        <begin position="193"/>
        <end position="216"/>
    </location>
</feature>
<gene>
    <name evidence="3" type="ORF">HAND00432_LOCUS30483</name>
    <name evidence="2" type="ORF">HAND1043_LOCUS8745</name>
</gene>
<dbReference type="AlphaFoldDB" id="A0A6U2I1I8"/>
<dbReference type="EMBL" id="HBFK01014384">
    <property type="protein sequence ID" value="CAD8742251.1"/>
    <property type="molecule type" value="Transcribed_RNA"/>
</dbReference>
<accession>A0A6U2I1I8</accession>